<evidence type="ECO:0000313" key="4">
    <source>
        <dbReference type="Proteomes" id="UP001230504"/>
    </source>
</evidence>
<dbReference type="AlphaFoldDB" id="A0AAD8PMQ7"/>
<dbReference type="RefSeq" id="XP_060408580.1">
    <property type="nucleotide sequence ID" value="XM_060565045.1"/>
</dbReference>
<feature type="compositionally biased region" description="Basic residues" evidence="1">
    <location>
        <begin position="63"/>
        <end position="73"/>
    </location>
</feature>
<dbReference type="EMBL" id="JAHLJV010000103">
    <property type="protein sequence ID" value="KAK1572808.1"/>
    <property type="molecule type" value="Genomic_DNA"/>
</dbReference>
<evidence type="ECO:0000256" key="1">
    <source>
        <dbReference type="SAM" id="MobiDB-lite"/>
    </source>
</evidence>
<name>A0AAD8PMQ7_9PEZI</name>
<feature type="compositionally biased region" description="Basic residues" evidence="1">
    <location>
        <begin position="87"/>
        <end position="97"/>
    </location>
</feature>
<protein>
    <submittedName>
        <fullName evidence="3">Uncharacterized protein</fullName>
    </submittedName>
</protein>
<feature type="region of interest" description="Disordered" evidence="1">
    <location>
        <begin position="51"/>
        <end position="155"/>
    </location>
</feature>
<proteinExistence type="predicted"/>
<sequence>MHIPTIGQVATIGLVFIAATALAAPIVEPLETDIVERSADLAARGEGILAIANSAHAPEQRTSKKNCRRNKKGKCIDSDSGDDKKNKDKKKCKRNKKGNCVDSDDDKNNGDKNNKKCKRNKKGNCVDSDGDKNNGDKINGGGQYPREVAADFNLE</sequence>
<feature type="compositionally biased region" description="Basic and acidic residues" evidence="1">
    <location>
        <begin position="74"/>
        <end position="86"/>
    </location>
</feature>
<evidence type="ECO:0000313" key="3">
    <source>
        <dbReference type="EMBL" id="KAK1572808.1"/>
    </source>
</evidence>
<reference evidence="3" key="1">
    <citation type="submission" date="2021-06" db="EMBL/GenBank/DDBJ databases">
        <title>Comparative genomics, transcriptomics and evolutionary studies reveal genomic signatures of adaptation to plant cell wall in hemibiotrophic fungi.</title>
        <authorList>
            <consortium name="DOE Joint Genome Institute"/>
            <person name="Baroncelli R."/>
            <person name="Diaz J.F."/>
            <person name="Benocci T."/>
            <person name="Peng M."/>
            <person name="Battaglia E."/>
            <person name="Haridas S."/>
            <person name="Andreopoulos W."/>
            <person name="Labutti K."/>
            <person name="Pangilinan J."/>
            <person name="Floch G.L."/>
            <person name="Makela M.R."/>
            <person name="Henrissat B."/>
            <person name="Grigoriev I.V."/>
            <person name="Crouch J.A."/>
            <person name="De Vries R.P."/>
            <person name="Sukno S.A."/>
            <person name="Thon M.R."/>
        </authorList>
    </citation>
    <scope>NUCLEOTIDE SEQUENCE</scope>
    <source>
        <strain evidence="3">CBS 125086</strain>
    </source>
</reference>
<gene>
    <name evidence="3" type="ORF">LY79DRAFT_707377</name>
</gene>
<accession>A0AAD8PMQ7</accession>
<keyword evidence="2" id="KW-0732">Signal</keyword>
<evidence type="ECO:0000256" key="2">
    <source>
        <dbReference type="SAM" id="SignalP"/>
    </source>
</evidence>
<feature type="signal peptide" evidence="2">
    <location>
        <begin position="1"/>
        <end position="23"/>
    </location>
</feature>
<feature type="chain" id="PRO_5042028137" evidence="2">
    <location>
        <begin position="24"/>
        <end position="155"/>
    </location>
</feature>
<dbReference type="Proteomes" id="UP001230504">
    <property type="component" value="Unassembled WGS sequence"/>
</dbReference>
<comment type="caution">
    <text evidence="3">The sequence shown here is derived from an EMBL/GenBank/DDBJ whole genome shotgun (WGS) entry which is preliminary data.</text>
</comment>
<organism evidence="3 4">
    <name type="scientific">Colletotrichum navitas</name>
    <dbReference type="NCBI Taxonomy" id="681940"/>
    <lineage>
        <taxon>Eukaryota</taxon>
        <taxon>Fungi</taxon>
        <taxon>Dikarya</taxon>
        <taxon>Ascomycota</taxon>
        <taxon>Pezizomycotina</taxon>
        <taxon>Sordariomycetes</taxon>
        <taxon>Hypocreomycetidae</taxon>
        <taxon>Glomerellales</taxon>
        <taxon>Glomerellaceae</taxon>
        <taxon>Colletotrichum</taxon>
        <taxon>Colletotrichum graminicola species complex</taxon>
    </lineage>
</organism>
<dbReference type="GeneID" id="85449285"/>
<keyword evidence="4" id="KW-1185">Reference proteome</keyword>